<dbReference type="SUPFAM" id="SSF48576">
    <property type="entry name" value="Terpenoid synthases"/>
    <property type="match status" value="1"/>
</dbReference>
<dbReference type="InterPro" id="IPR008949">
    <property type="entry name" value="Isoprenoid_synthase_dom_sf"/>
</dbReference>
<dbReference type="Proteomes" id="UP000435837">
    <property type="component" value="Unassembled WGS sequence"/>
</dbReference>
<dbReference type="EMBL" id="BLIN01000003">
    <property type="protein sequence ID" value="GFE06490.1"/>
    <property type="molecule type" value="Genomic_DNA"/>
</dbReference>
<comment type="caution">
    <text evidence="1">The sequence shown here is derived from an EMBL/GenBank/DDBJ whole genome shotgun (WGS) entry which is preliminary data.</text>
</comment>
<protein>
    <submittedName>
        <fullName evidence="1">Uncharacterized protein</fullName>
    </submittedName>
</protein>
<evidence type="ECO:0000313" key="1">
    <source>
        <dbReference type="EMBL" id="GFE06490.1"/>
    </source>
</evidence>
<accession>A0A640S5M5</accession>
<reference evidence="1 2" key="1">
    <citation type="submission" date="2019-12" db="EMBL/GenBank/DDBJ databases">
        <title>Whole genome shotgun sequence of Streptomyces caniferus NBRC 15389.</title>
        <authorList>
            <person name="Ichikawa N."/>
            <person name="Kimura A."/>
            <person name="Kitahashi Y."/>
            <person name="Komaki H."/>
            <person name="Tamura T."/>
        </authorList>
    </citation>
    <scope>NUCLEOTIDE SEQUENCE [LARGE SCALE GENOMIC DNA]</scope>
    <source>
        <strain evidence="1 2">NBRC 15389</strain>
    </source>
</reference>
<sequence>MLRFRIHYLRLTAPWKDWGMPDISSSSPVLGPEAMLPWAREVGLVTDARGERRLAAARLNVLADCALQQGDVADVALTARWAAFICWMDDQIDRWGLGSVPGELERFTAPLRQVLAPGAEPPAAGLPHAAALRGLWEQTAAGMPPAGDVASPLITRTS</sequence>
<organism evidence="1 2">
    <name type="scientific">Streptomyces caniferus</name>
    <dbReference type="NCBI Taxonomy" id="285557"/>
    <lineage>
        <taxon>Bacteria</taxon>
        <taxon>Bacillati</taxon>
        <taxon>Actinomycetota</taxon>
        <taxon>Actinomycetes</taxon>
        <taxon>Kitasatosporales</taxon>
        <taxon>Streptomycetaceae</taxon>
        <taxon>Streptomyces</taxon>
    </lineage>
</organism>
<name>A0A640S5M5_9ACTN</name>
<evidence type="ECO:0000313" key="2">
    <source>
        <dbReference type="Proteomes" id="UP000435837"/>
    </source>
</evidence>
<gene>
    <name evidence="1" type="ORF">Scani_27580</name>
</gene>
<dbReference type="AlphaFoldDB" id="A0A640S5M5"/>
<proteinExistence type="predicted"/>
<dbReference type="Gene3D" id="1.10.600.10">
    <property type="entry name" value="Farnesyl Diphosphate Synthase"/>
    <property type="match status" value="1"/>
</dbReference>